<feature type="transmembrane region" description="Helical" evidence="9">
    <location>
        <begin position="130"/>
        <end position="156"/>
    </location>
</feature>
<feature type="transmembrane region" description="Helical" evidence="9">
    <location>
        <begin position="448"/>
        <end position="463"/>
    </location>
</feature>
<dbReference type="Pfam" id="PF13520">
    <property type="entry name" value="AA_permease_2"/>
    <property type="match status" value="1"/>
</dbReference>
<evidence type="ECO:0000256" key="2">
    <source>
        <dbReference type="ARBA" id="ARBA00022448"/>
    </source>
</evidence>
<evidence type="ECO:0000256" key="1">
    <source>
        <dbReference type="ARBA" id="ARBA00004651"/>
    </source>
</evidence>
<evidence type="ECO:0000256" key="3">
    <source>
        <dbReference type="ARBA" id="ARBA00022475"/>
    </source>
</evidence>
<keyword evidence="4 9" id="KW-0812">Transmembrane</keyword>
<evidence type="ECO:0008006" key="12">
    <source>
        <dbReference type="Google" id="ProtNLM"/>
    </source>
</evidence>
<dbReference type="PANTHER" id="PTHR45826:SF2">
    <property type="entry name" value="AMINO ACID TRANSPORTER"/>
    <property type="match status" value="1"/>
</dbReference>
<dbReference type="GO" id="GO:0015203">
    <property type="term" value="F:polyamine transmembrane transporter activity"/>
    <property type="evidence" value="ECO:0007669"/>
    <property type="project" value="UniProtKB-ARBA"/>
</dbReference>
<organism evidence="10 11">
    <name type="scientific">Porcisia hertigi</name>
    <dbReference type="NCBI Taxonomy" id="2761500"/>
    <lineage>
        <taxon>Eukaryota</taxon>
        <taxon>Discoba</taxon>
        <taxon>Euglenozoa</taxon>
        <taxon>Kinetoplastea</taxon>
        <taxon>Metakinetoplastina</taxon>
        <taxon>Trypanosomatida</taxon>
        <taxon>Trypanosomatidae</taxon>
        <taxon>Leishmaniinae</taxon>
        <taxon>Porcisia</taxon>
    </lineage>
</organism>
<dbReference type="EMBL" id="JAFJZO010000011">
    <property type="protein sequence ID" value="KAG5510111.1"/>
    <property type="molecule type" value="Genomic_DNA"/>
</dbReference>
<feature type="region of interest" description="Disordered" evidence="8">
    <location>
        <begin position="50"/>
        <end position="97"/>
    </location>
</feature>
<proteinExistence type="inferred from homology"/>
<dbReference type="GO" id="GO:0005886">
    <property type="term" value="C:plasma membrane"/>
    <property type="evidence" value="ECO:0007669"/>
    <property type="project" value="UniProtKB-SubCell"/>
</dbReference>
<gene>
    <name evidence="10" type="ORF">JKF63_07007</name>
</gene>
<feature type="transmembrane region" description="Helical" evidence="9">
    <location>
        <begin position="508"/>
        <end position="529"/>
    </location>
</feature>
<comment type="caution">
    <text evidence="10">The sequence shown here is derived from an EMBL/GenBank/DDBJ whole genome shotgun (WGS) entry which is preliminary data.</text>
</comment>
<feature type="transmembrane region" description="Helical" evidence="9">
    <location>
        <begin position="240"/>
        <end position="258"/>
    </location>
</feature>
<comment type="similarity">
    <text evidence="7">Belongs to the amino acid-polyamine-organocation (APC) superfamily. Polyamine:cation symporter (PHS) (TC 2.A.3.12) family.</text>
</comment>
<keyword evidence="5 9" id="KW-1133">Transmembrane helix</keyword>
<dbReference type="AlphaFoldDB" id="A0A836LF97"/>
<keyword evidence="11" id="KW-1185">Reference proteome</keyword>
<feature type="transmembrane region" description="Helical" evidence="9">
    <location>
        <begin position="366"/>
        <end position="384"/>
    </location>
</feature>
<evidence type="ECO:0000313" key="10">
    <source>
        <dbReference type="EMBL" id="KAG5510111.1"/>
    </source>
</evidence>
<keyword evidence="3" id="KW-1003">Cell membrane</keyword>
<evidence type="ECO:0000256" key="4">
    <source>
        <dbReference type="ARBA" id="ARBA00022692"/>
    </source>
</evidence>
<reference evidence="10 11" key="1">
    <citation type="submission" date="2021-02" db="EMBL/GenBank/DDBJ databases">
        <title>Porcisia hertigi Genome sequencing and assembly.</title>
        <authorList>
            <person name="Almutairi H."/>
            <person name="Gatherer D."/>
        </authorList>
    </citation>
    <scope>NUCLEOTIDE SEQUENCE [LARGE SCALE GENOMIC DNA]</scope>
    <source>
        <strain evidence="10 11">C119</strain>
    </source>
</reference>
<dbReference type="RefSeq" id="XP_067758960.1">
    <property type="nucleotide sequence ID" value="XM_067902951.1"/>
</dbReference>
<dbReference type="OrthoDB" id="5982228at2759"/>
<evidence type="ECO:0000313" key="11">
    <source>
        <dbReference type="Proteomes" id="UP000674318"/>
    </source>
</evidence>
<dbReference type="GeneID" id="94293028"/>
<evidence type="ECO:0000256" key="9">
    <source>
        <dbReference type="SAM" id="Phobius"/>
    </source>
</evidence>
<feature type="region of interest" description="Disordered" evidence="8">
    <location>
        <begin position="553"/>
        <end position="578"/>
    </location>
</feature>
<feature type="compositionally biased region" description="Basic and acidic residues" evidence="8">
    <location>
        <begin position="55"/>
        <end position="64"/>
    </location>
</feature>
<keyword evidence="2" id="KW-0813">Transport</keyword>
<name>A0A836LF97_9TRYP</name>
<dbReference type="Proteomes" id="UP000674318">
    <property type="component" value="Unassembled WGS sequence"/>
</dbReference>
<evidence type="ECO:0000256" key="8">
    <source>
        <dbReference type="SAM" id="MobiDB-lite"/>
    </source>
</evidence>
<evidence type="ECO:0000256" key="5">
    <source>
        <dbReference type="ARBA" id="ARBA00022989"/>
    </source>
</evidence>
<dbReference type="PANTHER" id="PTHR45826">
    <property type="entry name" value="POLYAMINE TRANSPORTER PUT1"/>
    <property type="match status" value="1"/>
</dbReference>
<feature type="compositionally biased region" description="Polar residues" evidence="8">
    <location>
        <begin position="556"/>
        <end position="572"/>
    </location>
</feature>
<protein>
    <recommendedName>
        <fullName evidence="12">Amino acid permease/transporter</fullName>
    </recommendedName>
</protein>
<dbReference type="Gene3D" id="1.20.1740.10">
    <property type="entry name" value="Amino acid/polyamine transporter I"/>
    <property type="match status" value="1"/>
</dbReference>
<sequence length="578" mass="62668">MSTCDSHRTIRQLFEHPPRSHLYRPLLPSESHPLPATLFTDAGSNACEGPGVLSGRDDAAESRIRKSGSADGARTSGGHVSKPPVQEEEEAAAAQPPGRPLSTVLLTGLMYICTVSGAYGIEESVQGGGVFLTIIIIIVIPLVMGVPTVLVVAELASAVPSNAGFLMWIKLAFHRTVYLSFAIMSLVYIAVDNALYPVMFSEYLCESISCSETKEKLLRLGMLLFTYVLNVLGVETVGMVSVVLAVFTVSPFVLMFLMQQLSTGFYVNWAAVAYIPPSIQWSAFISTASWCLSGLEQAGAVVEEVKDSEKTIIKSLIPLLELAIITYVPPIITGASVTKGPIDLSQWDTGYWADVSLQVGGETLKFITVLGGVLSAFGLTLAALCTTTRIISGIALTEVFPGKIGVWLSRRNERFGTYHWSLTLNTILTGIFSTVLGFGSLVLVDQCLYGIRVVAILLSFYRFRKLYPHLPRPFRVPMDGWRLHLMMGVALVSFAALTVLSLLQEKLTVFLCMGVVGGSSLVAFVYCYFFHRDEFAGQVVTFFETTPAQHPMNDAGNANTASDATLSASPRTPDSKRE</sequence>
<feature type="transmembrane region" description="Helical" evidence="9">
    <location>
        <begin position="176"/>
        <end position="196"/>
    </location>
</feature>
<keyword evidence="6 9" id="KW-0472">Membrane</keyword>
<dbReference type="KEGG" id="phet:94293028"/>
<evidence type="ECO:0000256" key="7">
    <source>
        <dbReference type="ARBA" id="ARBA00024041"/>
    </source>
</evidence>
<dbReference type="InterPro" id="IPR002293">
    <property type="entry name" value="AA/rel_permease1"/>
</dbReference>
<accession>A0A836LF97</accession>
<feature type="transmembrane region" description="Helical" evidence="9">
    <location>
        <begin position="420"/>
        <end position="442"/>
    </location>
</feature>
<feature type="transmembrane region" description="Helical" evidence="9">
    <location>
        <begin position="101"/>
        <end position="121"/>
    </location>
</feature>
<dbReference type="InterPro" id="IPR044566">
    <property type="entry name" value="RMV1-like"/>
</dbReference>
<feature type="transmembrane region" description="Helical" evidence="9">
    <location>
        <begin position="483"/>
        <end position="502"/>
    </location>
</feature>
<comment type="subcellular location">
    <subcellularLocation>
        <location evidence="1">Cell membrane</location>
        <topology evidence="1">Multi-pass membrane protein</topology>
    </subcellularLocation>
</comment>
<evidence type="ECO:0000256" key="6">
    <source>
        <dbReference type="ARBA" id="ARBA00023136"/>
    </source>
</evidence>